<evidence type="ECO:0000256" key="6">
    <source>
        <dbReference type="ARBA" id="ARBA00022598"/>
    </source>
</evidence>
<dbReference type="SUPFAM" id="SSF52374">
    <property type="entry name" value="Nucleotidylyl transferase"/>
    <property type="match status" value="1"/>
</dbReference>
<dbReference type="EMBL" id="JANCYW010000016">
    <property type="protein sequence ID" value="KAK4538118.1"/>
    <property type="molecule type" value="Genomic_DNA"/>
</dbReference>
<dbReference type="GO" id="GO:0006436">
    <property type="term" value="P:tryptophanyl-tRNA aminoacylation"/>
    <property type="evidence" value="ECO:0007669"/>
    <property type="project" value="InterPro"/>
</dbReference>
<evidence type="ECO:0000256" key="1">
    <source>
        <dbReference type="ARBA" id="ARBA00004496"/>
    </source>
</evidence>
<dbReference type="PRINTS" id="PR01039">
    <property type="entry name" value="TRNASYNTHTRP"/>
</dbReference>
<proteinExistence type="inferred from homology"/>
<dbReference type="CDD" id="cd00806">
    <property type="entry name" value="TrpRS_core"/>
    <property type="match status" value="1"/>
</dbReference>
<evidence type="ECO:0000256" key="11">
    <source>
        <dbReference type="ARBA" id="ARBA00030268"/>
    </source>
</evidence>
<dbReference type="InterPro" id="IPR014729">
    <property type="entry name" value="Rossmann-like_a/b/a_fold"/>
</dbReference>
<dbReference type="GO" id="GO:0005524">
    <property type="term" value="F:ATP binding"/>
    <property type="evidence" value="ECO:0007669"/>
    <property type="project" value="UniProtKB-KW"/>
</dbReference>
<evidence type="ECO:0000256" key="10">
    <source>
        <dbReference type="ARBA" id="ARBA00023146"/>
    </source>
</evidence>
<sequence length="398" mass="44816">MPEGDNDVSASPVVTPWNVEGAVDYHKLVAEFGSTPIEPALVQRIERITGERAHTFLRRQIFFSHRDLSQLLDWYEAGQPFYLYTGRGPSSDALHLGHLVPFMFTRYLQRVFRAPLVIQITDDEKFLFSKQDAAVRPLEAYRQLGRDNAKDILACGFDLERTFLFADTDYLAHLYPNVLRIQRAVTFSQARGIFGFQDADNIGKIAFPAVQAAPAFSSSFPHLFGDNAQVPCLIPCAIDQDPYFRMTRDVAPRLGYRKPALIHSKFFPALHGHQGKMSASIPGSAIYVTDSAAAIRKKVNKYAYSGGRDTVEEHRRLGGDCDRDIAFQYLTFFLDDDERLADIAEAYRSGRMLSGELKAELIRALQPMVAQHQEARAAITEETVARFMQVRPMATWGA</sequence>
<dbReference type="Gene3D" id="3.40.50.620">
    <property type="entry name" value="HUPs"/>
    <property type="match status" value="1"/>
</dbReference>
<keyword evidence="8 12" id="KW-0067">ATP-binding</keyword>
<evidence type="ECO:0000256" key="9">
    <source>
        <dbReference type="ARBA" id="ARBA00022917"/>
    </source>
</evidence>
<evidence type="ECO:0000256" key="4">
    <source>
        <dbReference type="ARBA" id="ARBA00013782"/>
    </source>
</evidence>
<reference evidence="13 14" key="1">
    <citation type="submission" date="2022-07" db="EMBL/GenBank/DDBJ databases">
        <title>Genome-wide signatures of adaptation to extreme environments.</title>
        <authorList>
            <person name="Cho C.H."/>
            <person name="Yoon H.S."/>
        </authorList>
    </citation>
    <scope>NUCLEOTIDE SEQUENCE [LARGE SCALE GENOMIC DNA]</scope>
    <source>
        <strain evidence="13 14">DBV 063 E5</strain>
    </source>
</reference>
<evidence type="ECO:0000256" key="12">
    <source>
        <dbReference type="RuleBase" id="RU363036"/>
    </source>
</evidence>
<dbReference type="Proteomes" id="UP001301350">
    <property type="component" value="Unassembled WGS sequence"/>
</dbReference>
<evidence type="ECO:0000256" key="5">
    <source>
        <dbReference type="ARBA" id="ARBA00022490"/>
    </source>
</evidence>
<organism evidence="13 14">
    <name type="scientific">Cyanidium caldarium</name>
    <name type="common">Red alga</name>
    <dbReference type="NCBI Taxonomy" id="2771"/>
    <lineage>
        <taxon>Eukaryota</taxon>
        <taxon>Rhodophyta</taxon>
        <taxon>Bangiophyceae</taxon>
        <taxon>Cyanidiales</taxon>
        <taxon>Cyanidiaceae</taxon>
        <taxon>Cyanidium</taxon>
    </lineage>
</organism>
<dbReference type="InterPro" id="IPR001412">
    <property type="entry name" value="aa-tRNA-synth_I_CS"/>
</dbReference>
<evidence type="ECO:0000313" key="14">
    <source>
        <dbReference type="Proteomes" id="UP001301350"/>
    </source>
</evidence>
<name>A0AAV9J198_CYACA</name>
<dbReference type="PANTHER" id="PTHR10055:SF1">
    <property type="entry name" value="TRYPTOPHAN--TRNA LIGASE, CYTOPLASMIC"/>
    <property type="match status" value="1"/>
</dbReference>
<dbReference type="EC" id="6.1.1.2" evidence="3"/>
<dbReference type="NCBIfam" id="TIGR00233">
    <property type="entry name" value="trpS"/>
    <property type="match status" value="1"/>
</dbReference>
<dbReference type="AlphaFoldDB" id="A0AAV9J198"/>
<comment type="subcellular location">
    <subcellularLocation>
        <location evidence="1">Cytoplasm</location>
    </subcellularLocation>
</comment>
<dbReference type="InterPro" id="IPR002305">
    <property type="entry name" value="aa-tRNA-synth_Ic"/>
</dbReference>
<evidence type="ECO:0000313" key="13">
    <source>
        <dbReference type="EMBL" id="KAK4538118.1"/>
    </source>
</evidence>
<keyword evidence="10 12" id="KW-0030">Aminoacyl-tRNA synthetase</keyword>
<evidence type="ECO:0000256" key="7">
    <source>
        <dbReference type="ARBA" id="ARBA00022741"/>
    </source>
</evidence>
<keyword evidence="5" id="KW-0963">Cytoplasm</keyword>
<dbReference type="FunFam" id="3.40.50.620:FF:000033">
    <property type="entry name" value="tryptophan--tRNA ligase, cytoplasmic"/>
    <property type="match status" value="1"/>
</dbReference>
<dbReference type="PANTHER" id="PTHR10055">
    <property type="entry name" value="TRYPTOPHANYL-TRNA SYNTHETASE"/>
    <property type="match status" value="1"/>
</dbReference>
<keyword evidence="9 12" id="KW-0648">Protein biosynthesis</keyword>
<dbReference type="Pfam" id="PF00579">
    <property type="entry name" value="tRNA-synt_1b"/>
    <property type="match status" value="1"/>
</dbReference>
<dbReference type="PROSITE" id="PS00178">
    <property type="entry name" value="AA_TRNA_LIGASE_I"/>
    <property type="match status" value="1"/>
</dbReference>
<comment type="similarity">
    <text evidence="2 12">Belongs to the class-I aminoacyl-tRNA synthetase family.</text>
</comment>
<evidence type="ECO:0000256" key="2">
    <source>
        <dbReference type="ARBA" id="ARBA00005594"/>
    </source>
</evidence>
<gene>
    <name evidence="13" type="ORF">CDCA_CDCA16G4143</name>
</gene>
<dbReference type="GO" id="GO:0005737">
    <property type="term" value="C:cytoplasm"/>
    <property type="evidence" value="ECO:0007669"/>
    <property type="project" value="UniProtKB-SubCell"/>
</dbReference>
<dbReference type="GO" id="GO:0004830">
    <property type="term" value="F:tryptophan-tRNA ligase activity"/>
    <property type="evidence" value="ECO:0007669"/>
    <property type="project" value="UniProtKB-EC"/>
</dbReference>
<evidence type="ECO:0000256" key="3">
    <source>
        <dbReference type="ARBA" id="ARBA00013161"/>
    </source>
</evidence>
<comment type="caution">
    <text evidence="13">The sequence shown here is derived from an EMBL/GenBank/DDBJ whole genome shotgun (WGS) entry which is preliminary data.</text>
</comment>
<dbReference type="Gene3D" id="1.10.240.10">
    <property type="entry name" value="Tyrosyl-Transfer RNA Synthetase"/>
    <property type="match status" value="1"/>
</dbReference>
<accession>A0AAV9J198</accession>
<protein>
    <recommendedName>
        <fullName evidence="4">Tryptophan--tRNA ligase, cytoplasmic</fullName>
        <ecNumber evidence="3">6.1.1.2</ecNumber>
    </recommendedName>
    <alternativeName>
        <fullName evidence="11">Tryptophanyl-tRNA synthetase</fullName>
    </alternativeName>
</protein>
<keyword evidence="14" id="KW-1185">Reference proteome</keyword>
<keyword evidence="6 12" id="KW-0436">Ligase</keyword>
<dbReference type="InterPro" id="IPR002306">
    <property type="entry name" value="Trp-tRNA-ligase"/>
</dbReference>
<dbReference type="FunFam" id="1.10.240.10:FF:000003">
    <property type="entry name" value="Tryptophan--tRNA ligase, cytoplasmic"/>
    <property type="match status" value="1"/>
</dbReference>
<keyword evidence="7 12" id="KW-0547">Nucleotide-binding</keyword>
<evidence type="ECO:0000256" key="8">
    <source>
        <dbReference type="ARBA" id="ARBA00022840"/>
    </source>
</evidence>